<dbReference type="NCBIfam" id="TIGR01979">
    <property type="entry name" value="sufS"/>
    <property type="match status" value="1"/>
</dbReference>
<feature type="domain" description="Aminotransferase class V" evidence="12">
    <location>
        <begin position="41"/>
        <end position="409"/>
    </location>
</feature>
<dbReference type="RefSeq" id="WP_076399982.1">
    <property type="nucleotide sequence ID" value="NZ_FTOA01000003.1"/>
</dbReference>
<evidence type="ECO:0000313" key="13">
    <source>
        <dbReference type="EMBL" id="SIS73513.1"/>
    </source>
</evidence>
<dbReference type="PROSITE" id="PS00595">
    <property type="entry name" value="AA_TRANSFER_CLASS_5"/>
    <property type="match status" value="1"/>
</dbReference>
<sequence>MGIAVSDSLRSDLATTVFDVEAVRRDFPILTSQVHGKRLAYLDSGASAQKPLAVLDAMRNAYEHEYANVHRGAYWLSETATQNYEAARSKVRAFINAADDCEVIFTRGATEAINLVAQTYARSLLKPGDEIIISALEHHSNIVPWQMVRDDKGLVLKVVPITDDGRFDMEAFEALLTDRTRLVAIAHVSNVLGTVLPVAEIAAKAHAAGAIVLVDGCQGIVHRPVDVQALGCDFYAFSGHKLYGPTGIGILWGREALLDRMPPWMGGGDMISSVTFEASEWAALPAKFEAGTPAIVQAIGLGAAVDYVRSINHAAALEHEEALLAYAIDGMQAIDGLTLHGTAPGKSGIIAFSMSYAHPHDIATVLDRAGVAIRAGHHCCQPLMDRCGVPAMARASFGVYTNKDDIDQLLKALHTVQTLFA</sequence>
<dbReference type="EMBL" id="FTOA01000003">
    <property type="protein sequence ID" value="SIS73513.1"/>
    <property type="molecule type" value="Genomic_DNA"/>
</dbReference>
<evidence type="ECO:0000256" key="7">
    <source>
        <dbReference type="ARBA" id="ARBA00022679"/>
    </source>
</evidence>
<dbReference type="Pfam" id="PF00266">
    <property type="entry name" value="Aminotran_5"/>
    <property type="match status" value="1"/>
</dbReference>
<evidence type="ECO:0000259" key="12">
    <source>
        <dbReference type="Pfam" id="PF00266"/>
    </source>
</evidence>
<comment type="function">
    <text evidence="3">Catalyzes the removal of elemental sulfur atoms from cysteine to produce alanine. Seems to participate in the biosynthesis of the nitrogenase metalloclusters by providing the inorganic sulfur required for the Fe-S core formation.</text>
</comment>
<dbReference type="InterPro" id="IPR015422">
    <property type="entry name" value="PyrdxlP-dep_Trfase_small"/>
</dbReference>
<accession>A0A1N7LI87</accession>
<dbReference type="OrthoDB" id="9804366at2"/>
<dbReference type="InterPro" id="IPR020578">
    <property type="entry name" value="Aminotrans_V_PyrdxlP_BS"/>
</dbReference>
<proteinExistence type="inferred from homology"/>
<dbReference type="STRING" id="80876.SAMN05421779_103343"/>
<evidence type="ECO:0000256" key="6">
    <source>
        <dbReference type="ARBA" id="ARBA00013558"/>
    </source>
</evidence>
<keyword evidence="8 11" id="KW-0663">Pyridoxal phosphate</keyword>
<evidence type="ECO:0000313" key="14">
    <source>
        <dbReference type="Proteomes" id="UP000185678"/>
    </source>
</evidence>
<dbReference type="GO" id="GO:0016829">
    <property type="term" value="F:lyase activity"/>
    <property type="evidence" value="ECO:0007669"/>
    <property type="project" value="UniProtKB-KW"/>
</dbReference>
<dbReference type="PANTHER" id="PTHR43586:SF8">
    <property type="entry name" value="CYSTEINE DESULFURASE 1, CHLOROPLASTIC"/>
    <property type="match status" value="1"/>
</dbReference>
<dbReference type="GO" id="GO:0006534">
    <property type="term" value="P:cysteine metabolic process"/>
    <property type="evidence" value="ECO:0007669"/>
    <property type="project" value="UniProtKB-UniRule"/>
</dbReference>
<dbReference type="Proteomes" id="UP000185678">
    <property type="component" value="Unassembled WGS sequence"/>
</dbReference>
<dbReference type="Gene3D" id="3.40.640.10">
    <property type="entry name" value="Type I PLP-dependent aspartate aminotransferase-like (Major domain)"/>
    <property type="match status" value="1"/>
</dbReference>
<dbReference type="InterPro" id="IPR016454">
    <property type="entry name" value="Cysteine_dSase"/>
</dbReference>
<dbReference type="Gene3D" id="3.90.1150.10">
    <property type="entry name" value="Aspartate Aminotransferase, domain 1"/>
    <property type="match status" value="1"/>
</dbReference>
<evidence type="ECO:0000256" key="10">
    <source>
        <dbReference type="RuleBase" id="RU004504"/>
    </source>
</evidence>
<evidence type="ECO:0000256" key="8">
    <source>
        <dbReference type="ARBA" id="ARBA00022898"/>
    </source>
</evidence>
<evidence type="ECO:0000256" key="5">
    <source>
        <dbReference type="ARBA" id="ARBA00012239"/>
    </source>
</evidence>
<dbReference type="PANTHER" id="PTHR43586">
    <property type="entry name" value="CYSTEINE DESULFURASE"/>
    <property type="match status" value="1"/>
</dbReference>
<dbReference type="GO" id="GO:0031071">
    <property type="term" value="F:cysteine desulfurase activity"/>
    <property type="evidence" value="ECO:0007669"/>
    <property type="project" value="UniProtKB-UniRule"/>
</dbReference>
<comment type="function">
    <text evidence="2 11">Catalyzes the removal of elemental sulfur and selenium atoms from L-cysteine, L-cystine, L-selenocysteine, and L-selenocystine to produce L-alanine.</text>
</comment>
<dbReference type="InterPro" id="IPR000192">
    <property type="entry name" value="Aminotrans_V_dom"/>
</dbReference>
<evidence type="ECO:0000256" key="4">
    <source>
        <dbReference type="ARBA" id="ARBA00010447"/>
    </source>
</evidence>
<keyword evidence="14" id="KW-1185">Reference proteome</keyword>
<evidence type="ECO:0000256" key="11">
    <source>
        <dbReference type="RuleBase" id="RU004506"/>
    </source>
</evidence>
<reference evidence="13 14" key="1">
    <citation type="submission" date="2017-01" db="EMBL/GenBank/DDBJ databases">
        <authorList>
            <person name="Mah S.A."/>
            <person name="Swanson W.J."/>
            <person name="Moy G.W."/>
            <person name="Vacquier V.D."/>
        </authorList>
    </citation>
    <scope>NUCLEOTIDE SEQUENCE [LARGE SCALE GENOMIC DNA]</scope>
    <source>
        <strain evidence="13 14">DSM 11589</strain>
    </source>
</reference>
<dbReference type="AlphaFoldDB" id="A0A1N7LI87"/>
<name>A0A1N7LI87_9PROT</name>
<gene>
    <name evidence="13" type="ORF">SAMN05421779_103343</name>
</gene>
<dbReference type="CDD" id="cd06453">
    <property type="entry name" value="SufS_like"/>
    <property type="match status" value="1"/>
</dbReference>
<evidence type="ECO:0000256" key="3">
    <source>
        <dbReference type="ARBA" id="ARBA00003120"/>
    </source>
</evidence>
<evidence type="ECO:0000256" key="1">
    <source>
        <dbReference type="ARBA" id="ARBA00001933"/>
    </source>
</evidence>
<comment type="similarity">
    <text evidence="4 11">Belongs to the class-V pyridoxal-phosphate-dependent aminotransferase family. Csd subfamily.</text>
</comment>
<protein>
    <recommendedName>
        <fullName evidence="6 11">Cysteine desulfurase</fullName>
        <ecNumber evidence="5 11">2.8.1.7</ecNumber>
    </recommendedName>
</protein>
<dbReference type="EC" id="2.8.1.7" evidence="5 11"/>
<dbReference type="InterPro" id="IPR015421">
    <property type="entry name" value="PyrdxlP-dep_Trfase_major"/>
</dbReference>
<keyword evidence="13" id="KW-0456">Lyase</keyword>
<evidence type="ECO:0000256" key="2">
    <source>
        <dbReference type="ARBA" id="ARBA00002824"/>
    </source>
</evidence>
<keyword evidence="7 11" id="KW-0808">Transferase</keyword>
<dbReference type="GO" id="GO:0030170">
    <property type="term" value="F:pyridoxal phosphate binding"/>
    <property type="evidence" value="ECO:0007669"/>
    <property type="project" value="UniProtKB-UniRule"/>
</dbReference>
<comment type="cofactor">
    <cofactor evidence="1 10">
        <name>pyridoxal 5'-phosphate</name>
        <dbReference type="ChEBI" id="CHEBI:597326"/>
    </cofactor>
</comment>
<dbReference type="SUPFAM" id="SSF53383">
    <property type="entry name" value="PLP-dependent transferases"/>
    <property type="match status" value="1"/>
</dbReference>
<evidence type="ECO:0000256" key="9">
    <source>
        <dbReference type="ARBA" id="ARBA00050776"/>
    </source>
</evidence>
<organism evidence="13 14">
    <name type="scientific">Insolitispirillum peregrinum</name>
    <dbReference type="NCBI Taxonomy" id="80876"/>
    <lineage>
        <taxon>Bacteria</taxon>
        <taxon>Pseudomonadati</taxon>
        <taxon>Pseudomonadota</taxon>
        <taxon>Alphaproteobacteria</taxon>
        <taxon>Rhodospirillales</taxon>
        <taxon>Novispirillaceae</taxon>
        <taxon>Insolitispirillum</taxon>
    </lineage>
</organism>
<dbReference type="InterPro" id="IPR010970">
    <property type="entry name" value="Cys_dSase_SufS"/>
</dbReference>
<dbReference type="InterPro" id="IPR015424">
    <property type="entry name" value="PyrdxlP-dep_Trfase"/>
</dbReference>
<dbReference type="PIRSF" id="PIRSF005572">
    <property type="entry name" value="NifS"/>
    <property type="match status" value="1"/>
</dbReference>
<comment type="catalytic activity">
    <reaction evidence="9 11">
        <text>(sulfur carrier)-H + L-cysteine = (sulfur carrier)-SH + L-alanine</text>
        <dbReference type="Rhea" id="RHEA:43892"/>
        <dbReference type="Rhea" id="RHEA-COMP:14737"/>
        <dbReference type="Rhea" id="RHEA-COMP:14739"/>
        <dbReference type="ChEBI" id="CHEBI:29917"/>
        <dbReference type="ChEBI" id="CHEBI:35235"/>
        <dbReference type="ChEBI" id="CHEBI:57972"/>
        <dbReference type="ChEBI" id="CHEBI:64428"/>
        <dbReference type="EC" id="2.8.1.7"/>
    </reaction>
</comment>